<dbReference type="InterPro" id="IPR007730">
    <property type="entry name" value="SPOR-like_dom"/>
</dbReference>
<proteinExistence type="predicted"/>
<dbReference type="eggNOG" id="COG3087">
    <property type="taxonomic scope" value="Bacteria"/>
</dbReference>
<organism evidence="4">
    <name type="scientific">Nitratidesulfovibrio vulgaris (strain DSM 19637 / Miyazaki F)</name>
    <name type="common">Desulfovibrio vulgaris</name>
    <dbReference type="NCBI Taxonomy" id="883"/>
    <lineage>
        <taxon>Bacteria</taxon>
        <taxon>Pseudomonadati</taxon>
        <taxon>Thermodesulfobacteriota</taxon>
        <taxon>Desulfovibrionia</taxon>
        <taxon>Desulfovibrionales</taxon>
        <taxon>Desulfovibrionaceae</taxon>
        <taxon>Nitratidesulfovibrio</taxon>
    </lineage>
</organism>
<dbReference type="Gene3D" id="3.30.70.1070">
    <property type="entry name" value="Sporulation related repeat"/>
    <property type="match status" value="1"/>
</dbReference>
<dbReference type="STRING" id="883.DvMF_0851"/>
<evidence type="ECO:0000256" key="1">
    <source>
        <dbReference type="SAM" id="MobiDB-lite"/>
    </source>
</evidence>
<feature type="compositionally biased region" description="Gly residues" evidence="1">
    <location>
        <begin position="9"/>
        <end position="23"/>
    </location>
</feature>
<sequence length="311" mass="32924">MAAPRQGQNGPGPQNGRGGQGTKDGGRKKGVYTINVTLPSLISAGIVAIIGFGWVFVLGVIVGRGYNPEERLGIDRIMPKPAANASAGANPTPMPGGVIKPEDLQFMDSLRAKPAPISGNAGVAVNASEIVAKNAKKDQKPDTKPDTKADTKADAKKDTKTAKTDTKADTKAAQKADTKADTKKDAQKDAKKTATATAAPKDARESRDSKDTKDTKDTKTAETKPADGDRFDYVYQVAAYKAADPANALKAKLEASGIKVRLDSSVENGVSWYRLNALFRGTPEDTRQLRAALSKHGIDKVILRSKTPVSR</sequence>
<feature type="region of interest" description="Disordered" evidence="1">
    <location>
        <begin position="1"/>
        <end position="28"/>
    </location>
</feature>
<dbReference type="GO" id="GO:0042834">
    <property type="term" value="F:peptidoglycan binding"/>
    <property type="evidence" value="ECO:0007669"/>
    <property type="project" value="InterPro"/>
</dbReference>
<keyword evidence="2" id="KW-0472">Membrane</keyword>
<name>B8DNX5_NITV9</name>
<feature type="transmembrane region" description="Helical" evidence="2">
    <location>
        <begin position="41"/>
        <end position="62"/>
    </location>
</feature>
<dbReference type="PROSITE" id="PS51724">
    <property type="entry name" value="SPOR"/>
    <property type="match status" value="1"/>
</dbReference>
<dbReference type="InterPro" id="IPR036680">
    <property type="entry name" value="SPOR-like_sf"/>
</dbReference>
<reference evidence="4" key="1">
    <citation type="submission" date="2008-10" db="EMBL/GenBank/DDBJ databases">
        <title>Complete sequence of Desulfovibrio vulgaris str. 'Miyazaki F'.</title>
        <authorList>
            <person name="Lucas S."/>
            <person name="Copeland A."/>
            <person name="Lapidus A."/>
            <person name="Glavina del Rio T."/>
            <person name="Dalin E."/>
            <person name="Tice H."/>
            <person name="Bruce D."/>
            <person name="Goodwin L."/>
            <person name="Pitluck S."/>
            <person name="Sims D."/>
            <person name="Brettin T."/>
            <person name="Detter J.C."/>
            <person name="Han C."/>
            <person name="Larimer F."/>
            <person name="Land M."/>
            <person name="Hauser L."/>
            <person name="Kyrpides N."/>
            <person name="Mikhailova N."/>
            <person name="Hazen T.C."/>
            <person name="Richardson P."/>
        </authorList>
    </citation>
    <scope>NUCLEOTIDE SEQUENCE</scope>
    <source>
        <strain evidence="4">Miyazaki F</strain>
    </source>
</reference>
<accession>B8DNX5</accession>
<dbReference type="SUPFAM" id="SSF110997">
    <property type="entry name" value="Sporulation related repeat"/>
    <property type="match status" value="1"/>
</dbReference>
<feature type="compositionally biased region" description="Basic and acidic residues" evidence="1">
    <location>
        <begin position="201"/>
        <end position="228"/>
    </location>
</feature>
<feature type="region of interest" description="Disordered" evidence="1">
    <location>
        <begin position="132"/>
        <end position="228"/>
    </location>
</feature>
<gene>
    <name evidence="4" type="ordered locus">DvMF_0851</name>
</gene>
<dbReference type="HOGENOM" id="CLU_077621_0_0_7"/>
<dbReference type="OrthoDB" id="5453354at2"/>
<dbReference type="KEGG" id="dvm:DvMF_0851"/>
<evidence type="ECO:0000259" key="3">
    <source>
        <dbReference type="PROSITE" id="PS51724"/>
    </source>
</evidence>
<protein>
    <submittedName>
        <fullName evidence="4">Sporulation domain protein</fullName>
    </submittedName>
</protein>
<evidence type="ECO:0000313" key="4">
    <source>
        <dbReference type="EMBL" id="ACL07807.1"/>
    </source>
</evidence>
<evidence type="ECO:0000256" key="2">
    <source>
        <dbReference type="SAM" id="Phobius"/>
    </source>
</evidence>
<dbReference type="Pfam" id="PF05036">
    <property type="entry name" value="SPOR"/>
    <property type="match status" value="1"/>
</dbReference>
<dbReference type="EMBL" id="CP001197">
    <property type="protein sequence ID" value="ACL07807.1"/>
    <property type="molecule type" value="Genomic_DNA"/>
</dbReference>
<dbReference type="AlphaFoldDB" id="B8DNX5"/>
<keyword evidence="2" id="KW-0812">Transmembrane</keyword>
<keyword evidence="2" id="KW-1133">Transmembrane helix</keyword>
<feature type="compositionally biased region" description="Basic and acidic residues" evidence="1">
    <location>
        <begin position="135"/>
        <end position="192"/>
    </location>
</feature>
<feature type="domain" description="SPOR" evidence="3">
    <location>
        <begin position="227"/>
        <end position="306"/>
    </location>
</feature>